<dbReference type="PANTHER" id="PTHR12558:SF13">
    <property type="entry name" value="CELL DIVISION CYCLE PROTEIN 27 HOMOLOG"/>
    <property type="match status" value="1"/>
</dbReference>
<keyword evidence="5" id="KW-1185">Reference proteome</keyword>
<dbReference type="InterPro" id="IPR000331">
    <property type="entry name" value="Rap/Ran_GAP_dom"/>
</dbReference>
<dbReference type="InterPro" id="IPR019734">
    <property type="entry name" value="TPR_rpt"/>
</dbReference>
<feature type="repeat" description="TPR" evidence="1">
    <location>
        <begin position="81"/>
        <end position="114"/>
    </location>
</feature>
<organism evidence="4 5">
    <name type="scientific">Microbulbifer marinus</name>
    <dbReference type="NCBI Taxonomy" id="658218"/>
    <lineage>
        <taxon>Bacteria</taxon>
        <taxon>Pseudomonadati</taxon>
        <taxon>Pseudomonadota</taxon>
        <taxon>Gammaproteobacteria</taxon>
        <taxon>Cellvibrionales</taxon>
        <taxon>Microbulbiferaceae</taxon>
        <taxon>Microbulbifer</taxon>
    </lineage>
</organism>
<dbReference type="SUPFAM" id="SSF48452">
    <property type="entry name" value="TPR-like"/>
    <property type="match status" value="1"/>
</dbReference>
<evidence type="ECO:0000313" key="5">
    <source>
        <dbReference type="Proteomes" id="UP000198658"/>
    </source>
</evidence>
<dbReference type="GO" id="GO:0005096">
    <property type="term" value="F:GTPase activator activity"/>
    <property type="evidence" value="ECO:0007669"/>
    <property type="project" value="InterPro"/>
</dbReference>
<evidence type="ECO:0000259" key="3">
    <source>
        <dbReference type="PROSITE" id="PS50085"/>
    </source>
</evidence>
<dbReference type="RefSeq" id="WP_244506165.1">
    <property type="nucleotide sequence ID" value="NZ_FNQO01000001.1"/>
</dbReference>
<dbReference type="PANTHER" id="PTHR12558">
    <property type="entry name" value="CELL DIVISION CYCLE 16,23,27"/>
    <property type="match status" value="1"/>
</dbReference>
<dbReference type="PROSITE" id="PS50085">
    <property type="entry name" value="RAPGAP"/>
    <property type="match status" value="1"/>
</dbReference>
<dbReference type="Proteomes" id="UP000198658">
    <property type="component" value="Unassembled WGS sequence"/>
</dbReference>
<reference evidence="5" key="1">
    <citation type="submission" date="2016-10" db="EMBL/GenBank/DDBJ databases">
        <authorList>
            <person name="Varghese N."/>
            <person name="Submissions S."/>
        </authorList>
    </citation>
    <scope>NUCLEOTIDE SEQUENCE [LARGE SCALE GENOMIC DNA]</scope>
    <source>
        <strain evidence="5">CGMCC 1.10657</strain>
    </source>
</reference>
<gene>
    <name evidence="4" type="ORF">SAMN05216562_1545</name>
</gene>
<name>A0A1H3XH54_9GAMM</name>
<feature type="chain" id="PRO_5011581526" evidence="2">
    <location>
        <begin position="27"/>
        <end position="199"/>
    </location>
</feature>
<dbReference type="Pfam" id="PF14559">
    <property type="entry name" value="TPR_19"/>
    <property type="match status" value="1"/>
</dbReference>
<dbReference type="InterPro" id="IPR011990">
    <property type="entry name" value="TPR-like_helical_dom_sf"/>
</dbReference>
<dbReference type="PROSITE" id="PS50293">
    <property type="entry name" value="TPR_REGION"/>
    <property type="match status" value="1"/>
</dbReference>
<dbReference type="PROSITE" id="PS50005">
    <property type="entry name" value="TPR"/>
    <property type="match status" value="2"/>
</dbReference>
<sequence length="199" mass="22397">MSLMSMQKIMQRLAVLSLGLLLASCASTPTSGGRVSDYSSVRVSGSVNRDFERSLEYLRNENFPAAIELLLSVVEREKRLPAPYINLGIAYYKSGNEKNAEEAFLHALELDPQHPVATNELAVLYRKQGRFAEARKLYVNSLAKNPDYLPLIKNLGILCDLYLQDLQCALAQFQQYLSLDPEDKEVSIWLADLKRRAGK</sequence>
<dbReference type="SMART" id="SM00028">
    <property type="entry name" value="TPR"/>
    <property type="match status" value="2"/>
</dbReference>
<proteinExistence type="predicted"/>
<feature type="repeat" description="TPR" evidence="1">
    <location>
        <begin position="115"/>
        <end position="148"/>
    </location>
</feature>
<dbReference type="AlphaFoldDB" id="A0A1H3XH54"/>
<protein>
    <submittedName>
        <fullName evidence="4">Tfp pilus assembly protein PilF</fullName>
    </submittedName>
</protein>
<keyword evidence="1" id="KW-0802">TPR repeat</keyword>
<feature type="domain" description="Rap-GAP" evidence="3">
    <location>
        <begin position="107"/>
        <end position="199"/>
    </location>
</feature>
<evidence type="ECO:0000256" key="1">
    <source>
        <dbReference type="PROSITE-ProRule" id="PRU00339"/>
    </source>
</evidence>
<accession>A0A1H3XH54</accession>
<dbReference type="GO" id="GO:0051056">
    <property type="term" value="P:regulation of small GTPase mediated signal transduction"/>
    <property type="evidence" value="ECO:0007669"/>
    <property type="project" value="InterPro"/>
</dbReference>
<dbReference type="STRING" id="658218.SAMN05216562_1545"/>
<dbReference type="EMBL" id="FNQO01000001">
    <property type="protein sequence ID" value="SDZ98679.1"/>
    <property type="molecule type" value="Genomic_DNA"/>
</dbReference>
<dbReference type="Gene3D" id="1.25.40.10">
    <property type="entry name" value="Tetratricopeptide repeat domain"/>
    <property type="match status" value="1"/>
</dbReference>
<evidence type="ECO:0000313" key="4">
    <source>
        <dbReference type="EMBL" id="SDZ98679.1"/>
    </source>
</evidence>
<feature type="signal peptide" evidence="2">
    <location>
        <begin position="1"/>
        <end position="26"/>
    </location>
</feature>
<keyword evidence="2" id="KW-0732">Signal</keyword>
<evidence type="ECO:0000256" key="2">
    <source>
        <dbReference type="SAM" id="SignalP"/>
    </source>
</evidence>